<evidence type="ECO:0000256" key="6">
    <source>
        <dbReference type="ARBA" id="ARBA00023157"/>
    </source>
</evidence>
<evidence type="ECO:0000256" key="2">
    <source>
        <dbReference type="ARBA" id="ARBA00022525"/>
    </source>
</evidence>
<dbReference type="InterPro" id="IPR001368">
    <property type="entry name" value="TNFR/NGFR_Cys_rich_reg"/>
</dbReference>
<evidence type="ECO:0000256" key="1">
    <source>
        <dbReference type="ARBA" id="ARBA00004613"/>
    </source>
</evidence>
<keyword evidence="4" id="KW-0732">Signal</keyword>
<evidence type="ECO:0000256" key="3">
    <source>
        <dbReference type="ARBA" id="ARBA00022703"/>
    </source>
</evidence>
<reference evidence="10 11" key="1">
    <citation type="journal article" date="2017" name="BMC Genomics">
        <title>Genomic characterization of two novel pathogenic avipoxviruses isolated from pacific shearwaters (Ardenna spp.).</title>
        <authorList>
            <person name="Sarker S."/>
            <person name="Das S."/>
            <person name="Lavers J.L."/>
            <person name="Hutton I."/>
            <person name="Helbig K."/>
            <person name="Imbery J."/>
            <person name="Upton C."/>
            <person name="Raidal S.R."/>
        </authorList>
    </citation>
    <scope>NUCLEOTIDE SEQUENCE [LARGE SCALE GENOMIC DNA]</scope>
    <source>
        <strain evidence="10 11">SWPV-1</strain>
    </source>
</reference>
<dbReference type="PANTHER" id="PTHR23097:SF181">
    <property type="entry name" value="CASPASE-8-LIKE"/>
    <property type="match status" value="1"/>
</dbReference>
<sequence>MSNNLCQIITICIITMVCISYQMSTYNTKTSPSLKCDMCPPGYYKHEDCTSNTKTVCSPCGEGEYTAYNNSLTKCLRCSDCYGENEITTKQCTNTSNTVCECMDGYTKDETIDACIKS</sequence>
<proteinExistence type="predicted"/>
<keyword evidence="5" id="KW-0677">Repeat</keyword>
<evidence type="ECO:0000256" key="5">
    <source>
        <dbReference type="ARBA" id="ARBA00022737"/>
    </source>
</evidence>
<evidence type="ECO:0000256" key="4">
    <source>
        <dbReference type="ARBA" id="ARBA00022729"/>
    </source>
</evidence>
<feature type="disulfide bond" evidence="8">
    <location>
        <begin position="60"/>
        <end position="75"/>
    </location>
</feature>
<keyword evidence="7" id="KW-0325">Glycoprotein</keyword>
<keyword evidence="2" id="KW-0964">Secreted</keyword>
<evidence type="ECO:0000313" key="11">
    <source>
        <dbReference type="Proteomes" id="UP000315116"/>
    </source>
</evidence>
<dbReference type="InterPro" id="IPR052459">
    <property type="entry name" value="TNFRSF_decoy_receptor"/>
</dbReference>
<dbReference type="GO" id="GO:0005576">
    <property type="term" value="C:extracellular region"/>
    <property type="evidence" value="ECO:0007669"/>
    <property type="project" value="UniProtKB-SubCell"/>
</dbReference>
<dbReference type="PROSITE" id="PS50050">
    <property type="entry name" value="TNFR_NGFR_2"/>
    <property type="match status" value="1"/>
</dbReference>
<evidence type="ECO:0000256" key="8">
    <source>
        <dbReference type="PROSITE-ProRule" id="PRU00206"/>
    </source>
</evidence>
<dbReference type="PANTHER" id="PTHR23097">
    <property type="entry name" value="TUMOR NECROSIS FACTOR RECEPTOR SUPERFAMILY MEMBER"/>
    <property type="match status" value="1"/>
</dbReference>
<dbReference type="Gene3D" id="2.10.50.10">
    <property type="entry name" value="Tumor Necrosis Factor Receptor, subunit A, domain 2"/>
    <property type="match status" value="1"/>
</dbReference>
<name>A0A1V0S7S8_CNPV</name>
<dbReference type="SMART" id="SM00208">
    <property type="entry name" value="TNFR"/>
    <property type="match status" value="2"/>
</dbReference>
<gene>
    <name evidence="10" type="primary">SWPV1-076</name>
</gene>
<protein>
    <submittedName>
        <fullName evidence="10">SWPV1-076</fullName>
    </submittedName>
</protein>
<evidence type="ECO:0000259" key="9">
    <source>
        <dbReference type="PROSITE" id="PS50050"/>
    </source>
</evidence>
<dbReference type="Proteomes" id="UP000315116">
    <property type="component" value="Segment"/>
</dbReference>
<comment type="subcellular location">
    <subcellularLocation>
        <location evidence="1">Secreted</location>
    </subcellularLocation>
</comment>
<dbReference type="SUPFAM" id="SSF57586">
    <property type="entry name" value="TNF receptor-like"/>
    <property type="match status" value="2"/>
</dbReference>
<feature type="repeat" description="TNFR-Cys" evidence="8">
    <location>
        <begin position="59"/>
        <end position="100"/>
    </location>
</feature>
<dbReference type="PROSITE" id="PS00652">
    <property type="entry name" value="TNFR_NGFR_1"/>
    <property type="match status" value="1"/>
</dbReference>
<comment type="caution">
    <text evidence="8">Lacks conserved residue(s) required for the propagation of feature annotation.</text>
</comment>
<keyword evidence="3" id="KW-0053">Apoptosis</keyword>
<organism evidence="10 11">
    <name type="scientific">Shearwaterpox virus</name>
    <dbReference type="NCBI Taxonomy" id="1974596"/>
    <lineage>
        <taxon>Viruses</taxon>
        <taxon>Varidnaviria</taxon>
        <taxon>Bamfordvirae</taxon>
        <taxon>Nucleocytoviricota</taxon>
        <taxon>Pokkesviricetes</taxon>
        <taxon>Chitovirales</taxon>
        <taxon>Poxviridae</taxon>
        <taxon>Chordopoxvirinae</taxon>
        <taxon>Avipoxvirus</taxon>
        <taxon>Avipoxvirus canarypox</taxon>
        <taxon>Canarypox virus</taxon>
    </lineage>
</organism>
<keyword evidence="6 8" id="KW-1015">Disulfide bond</keyword>
<evidence type="ECO:0000256" key="7">
    <source>
        <dbReference type="ARBA" id="ARBA00023180"/>
    </source>
</evidence>
<accession>A0A1V0S7S8</accession>
<dbReference type="Pfam" id="PF00020">
    <property type="entry name" value="TNFR_c6"/>
    <property type="match status" value="2"/>
</dbReference>
<evidence type="ECO:0000313" key="10">
    <source>
        <dbReference type="EMBL" id="ARF02683.1"/>
    </source>
</evidence>
<dbReference type="EMBL" id="KX857216">
    <property type="protein sequence ID" value="ARF02683.1"/>
    <property type="molecule type" value="Genomic_DNA"/>
</dbReference>
<feature type="domain" description="TNFR-Cys" evidence="9">
    <location>
        <begin position="59"/>
        <end position="100"/>
    </location>
</feature>